<dbReference type="AlphaFoldDB" id="A0A161WEZ3"/>
<evidence type="ECO:0000313" key="3">
    <source>
        <dbReference type="Proteomes" id="UP000076512"/>
    </source>
</evidence>
<keyword evidence="3" id="KW-1185">Reference proteome</keyword>
<gene>
    <name evidence="2" type="ORF">AWN90_19100</name>
</gene>
<dbReference type="STRING" id="455432.AWN90_19100"/>
<dbReference type="Proteomes" id="UP000076512">
    <property type="component" value="Unassembled WGS sequence"/>
</dbReference>
<protein>
    <submittedName>
        <fullName evidence="2">Uncharacterized protein</fullName>
    </submittedName>
</protein>
<comment type="caution">
    <text evidence="2">The sequence shown here is derived from an EMBL/GenBank/DDBJ whole genome shotgun (WGS) entry which is preliminary data.</text>
</comment>
<proteinExistence type="predicted"/>
<feature type="region of interest" description="Disordered" evidence="1">
    <location>
        <begin position="120"/>
        <end position="173"/>
    </location>
</feature>
<evidence type="ECO:0000256" key="1">
    <source>
        <dbReference type="SAM" id="MobiDB-lite"/>
    </source>
</evidence>
<reference evidence="2 3" key="1">
    <citation type="submission" date="2016-04" db="EMBL/GenBank/DDBJ databases">
        <authorList>
            <person name="Evans L.H."/>
            <person name="Alamgir A."/>
            <person name="Owens N."/>
            <person name="Weber N.D."/>
            <person name="Virtaneva K."/>
            <person name="Barbian K."/>
            <person name="Babar A."/>
            <person name="Rosenke K."/>
        </authorList>
    </citation>
    <scope>NUCLEOTIDE SEQUENCE [LARGE SCALE GENOMIC DNA]</scope>
    <source>
        <strain evidence="2 3">IFM 0406</strain>
    </source>
</reference>
<organism evidence="2 3">
    <name type="scientific">Nocardia terpenica</name>
    <dbReference type="NCBI Taxonomy" id="455432"/>
    <lineage>
        <taxon>Bacteria</taxon>
        <taxon>Bacillati</taxon>
        <taxon>Actinomycetota</taxon>
        <taxon>Actinomycetes</taxon>
        <taxon>Mycobacteriales</taxon>
        <taxon>Nocardiaceae</taxon>
        <taxon>Nocardia</taxon>
    </lineage>
</organism>
<dbReference type="EMBL" id="LWGR01000003">
    <property type="protein sequence ID" value="KZM75489.1"/>
    <property type="molecule type" value="Genomic_DNA"/>
</dbReference>
<dbReference type="RefSeq" id="WP_067582960.1">
    <property type="nucleotide sequence ID" value="NZ_JABMCZ010000001.1"/>
</dbReference>
<name>A0A161WEZ3_9NOCA</name>
<evidence type="ECO:0000313" key="2">
    <source>
        <dbReference type="EMBL" id="KZM75489.1"/>
    </source>
</evidence>
<sequence>MDPDETLRHIREIVYRLRADFLNDKGIQMHLGMLVDRVSELDEWLSDGGIAPSAWTSDGRKPFELPRSQRMRRLGMEVSDHILRLVDTADEYTRGDLQGVTEVVAYDLVNQVFHIAQSSPDADRAEARIGPASASDLIAKATPRPASPGPIGRPSGVVDNTTAGSGADSALDL</sequence>
<accession>A0A161WEZ3</accession>